<reference evidence="1" key="1">
    <citation type="submission" date="2022-10" db="EMBL/GenBank/DDBJ databases">
        <title>Genome Sequence of Xylaria curta.</title>
        <authorList>
            <person name="Buettner E."/>
        </authorList>
    </citation>
    <scope>NUCLEOTIDE SEQUENCE</scope>
    <source>
        <strain evidence="1">Babe10</strain>
    </source>
</reference>
<protein>
    <submittedName>
        <fullName evidence="1">Uncharacterized protein</fullName>
    </submittedName>
</protein>
<gene>
    <name evidence="1" type="ORF">NUW58_g1114</name>
</gene>
<sequence>MGQWWGQDSAVAAAATQCLATSIPPCGYATEAMRAVLQAWWALPRDEAVVHVHPGTLPLPPTTVTETETEIEAGEAGTEEHAVVVVREHVVAEIAAYNAGSRRVLEKLGFRDFGSWEEPDTQLHRLGQPLLMGHFVLPSPS</sequence>
<accession>A0ACC1PPN1</accession>
<name>A0ACC1PPN1_9PEZI</name>
<evidence type="ECO:0000313" key="2">
    <source>
        <dbReference type="Proteomes" id="UP001143856"/>
    </source>
</evidence>
<proteinExistence type="predicted"/>
<keyword evidence="2" id="KW-1185">Reference proteome</keyword>
<evidence type="ECO:0000313" key="1">
    <source>
        <dbReference type="EMBL" id="KAJ2996027.1"/>
    </source>
</evidence>
<comment type="caution">
    <text evidence="1">The sequence shown here is derived from an EMBL/GenBank/DDBJ whole genome shotgun (WGS) entry which is preliminary data.</text>
</comment>
<dbReference type="Proteomes" id="UP001143856">
    <property type="component" value="Unassembled WGS sequence"/>
</dbReference>
<organism evidence="1 2">
    <name type="scientific">Xylaria curta</name>
    <dbReference type="NCBI Taxonomy" id="42375"/>
    <lineage>
        <taxon>Eukaryota</taxon>
        <taxon>Fungi</taxon>
        <taxon>Dikarya</taxon>
        <taxon>Ascomycota</taxon>
        <taxon>Pezizomycotina</taxon>
        <taxon>Sordariomycetes</taxon>
        <taxon>Xylariomycetidae</taxon>
        <taxon>Xylariales</taxon>
        <taxon>Xylariaceae</taxon>
        <taxon>Xylaria</taxon>
    </lineage>
</organism>
<dbReference type="EMBL" id="JAPDGR010000112">
    <property type="protein sequence ID" value="KAJ2996027.1"/>
    <property type="molecule type" value="Genomic_DNA"/>
</dbReference>